<dbReference type="AlphaFoldDB" id="A0A0D2D2X9"/>
<accession>A0A0D2D2X9</accession>
<reference evidence="2 3" key="1">
    <citation type="submission" date="2015-01" db="EMBL/GenBank/DDBJ databases">
        <title>The Genome Sequence of Exophiala oligosperma CBS72588.</title>
        <authorList>
            <consortium name="The Broad Institute Genomics Platform"/>
            <person name="Cuomo C."/>
            <person name="de Hoog S."/>
            <person name="Gorbushina A."/>
            <person name="Stielow B."/>
            <person name="Teixiera M."/>
            <person name="Abouelleil A."/>
            <person name="Chapman S.B."/>
            <person name="Priest M."/>
            <person name="Young S.K."/>
            <person name="Wortman J."/>
            <person name="Nusbaum C."/>
            <person name="Birren B."/>
        </authorList>
    </citation>
    <scope>NUCLEOTIDE SEQUENCE [LARGE SCALE GENOMIC DNA]</scope>
    <source>
        <strain evidence="2 3">CBS 72588</strain>
    </source>
</reference>
<keyword evidence="3" id="KW-1185">Reference proteome</keyword>
<protein>
    <recommendedName>
        <fullName evidence="4">Hydrophobin</fullName>
    </recommendedName>
</protein>
<sequence length="99" mass="10179">MHCMKYFGVIAILASMGLAVPNPPKPPKPTEPAKPTATVVNQSNICGNNNTPYCCSTDKEGKTTCTAMGAGSSQCGTTIVCCNAANSVQVCLGNVNINL</sequence>
<dbReference type="RefSeq" id="XP_016256816.1">
    <property type="nucleotide sequence ID" value="XM_016412816.1"/>
</dbReference>
<organism evidence="2 3">
    <name type="scientific">Exophiala oligosperma</name>
    <dbReference type="NCBI Taxonomy" id="215243"/>
    <lineage>
        <taxon>Eukaryota</taxon>
        <taxon>Fungi</taxon>
        <taxon>Dikarya</taxon>
        <taxon>Ascomycota</taxon>
        <taxon>Pezizomycotina</taxon>
        <taxon>Eurotiomycetes</taxon>
        <taxon>Chaetothyriomycetidae</taxon>
        <taxon>Chaetothyriales</taxon>
        <taxon>Herpotrichiellaceae</taxon>
        <taxon>Exophiala</taxon>
    </lineage>
</organism>
<dbReference type="EMBL" id="KN847352">
    <property type="protein sequence ID" value="KIW36600.1"/>
    <property type="molecule type" value="Genomic_DNA"/>
</dbReference>
<gene>
    <name evidence="2" type="ORF">PV06_11187</name>
</gene>
<dbReference type="STRING" id="215243.A0A0D2D2X9"/>
<feature type="signal peptide" evidence="1">
    <location>
        <begin position="1"/>
        <end position="19"/>
    </location>
</feature>
<evidence type="ECO:0000313" key="2">
    <source>
        <dbReference type="EMBL" id="KIW36600.1"/>
    </source>
</evidence>
<dbReference type="HOGENOM" id="CLU_165617_0_0_1"/>
<evidence type="ECO:0008006" key="4">
    <source>
        <dbReference type="Google" id="ProtNLM"/>
    </source>
</evidence>
<dbReference type="GeneID" id="27363261"/>
<dbReference type="Proteomes" id="UP000053342">
    <property type="component" value="Unassembled WGS sequence"/>
</dbReference>
<feature type="chain" id="PRO_5002240245" description="Hydrophobin" evidence="1">
    <location>
        <begin position="20"/>
        <end position="99"/>
    </location>
</feature>
<proteinExistence type="predicted"/>
<name>A0A0D2D2X9_9EURO</name>
<evidence type="ECO:0000313" key="3">
    <source>
        <dbReference type="Proteomes" id="UP000053342"/>
    </source>
</evidence>
<dbReference type="VEuPathDB" id="FungiDB:PV06_11187"/>
<dbReference type="OrthoDB" id="5031571at2759"/>
<keyword evidence="1" id="KW-0732">Signal</keyword>
<evidence type="ECO:0000256" key="1">
    <source>
        <dbReference type="SAM" id="SignalP"/>
    </source>
</evidence>